<evidence type="ECO:0000313" key="5">
    <source>
        <dbReference type="EMBL" id="QNM00166.1"/>
    </source>
</evidence>
<comment type="similarity">
    <text evidence="1">Belongs to the P-Pant transferase superfamily. Gsp/Sfp/HetI/AcpT family.</text>
</comment>
<dbReference type="Gene3D" id="3.90.470.20">
    <property type="entry name" value="4'-phosphopantetheinyl transferase domain"/>
    <property type="match status" value="1"/>
</dbReference>
<reference evidence="5 6" key="1">
    <citation type="submission" date="2020-08" db="EMBL/GenBank/DDBJ databases">
        <authorList>
            <person name="Liu C."/>
            <person name="Sun Q."/>
        </authorList>
    </citation>
    <scope>NUCLEOTIDE SEQUENCE [LARGE SCALE GENOMIC DNA]</scope>
    <source>
        <strain evidence="5 6">NSJ-4</strain>
    </source>
</reference>
<dbReference type="GO" id="GO:0005829">
    <property type="term" value="C:cytosol"/>
    <property type="evidence" value="ECO:0007669"/>
    <property type="project" value="TreeGrafter"/>
</dbReference>
<feature type="domain" description="4'-phosphopantetheinyl transferase" evidence="3">
    <location>
        <begin position="106"/>
        <end position="205"/>
    </location>
</feature>
<name>A0A7G9FNN4_9FIRM</name>
<dbReference type="InterPro" id="IPR008278">
    <property type="entry name" value="4-PPantetheinyl_Trfase_dom"/>
</dbReference>
<dbReference type="Pfam" id="PF22624">
    <property type="entry name" value="AASDHPPT_N"/>
    <property type="match status" value="1"/>
</dbReference>
<protein>
    <submittedName>
        <fullName evidence="5">4'-phosphopantetheinyl transferase superfamily protein</fullName>
    </submittedName>
</protein>
<dbReference type="PANTHER" id="PTHR12215:SF10">
    <property type="entry name" value="L-AMINOADIPATE-SEMIALDEHYDE DEHYDROGENASE-PHOSPHOPANTETHEINYL TRANSFERASE"/>
    <property type="match status" value="1"/>
</dbReference>
<dbReference type="InterPro" id="IPR050559">
    <property type="entry name" value="P-Pant_transferase_sf"/>
</dbReference>
<dbReference type="Pfam" id="PF01648">
    <property type="entry name" value="ACPS"/>
    <property type="match status" value="1"/>
</dbReference>
<evidence type="ECO:0000259" key="4">
    <source>
        <dbReference type="Pfam" id="PF22624"/>
    </source>
</evidence>
<keyword evidence="6" id="KW-1185">Reference proteome</keyword>
<accession>A0A7G9FNN4</accession>
<evidence type="ECO:0000313" key="6">
    <source>
        <dbReference type="Proteomes" id="UP000515819"/>
    </source>
</evidence>
<gene>
    <name evidence="5" type="ORF">H9Q76_02360</name>
</gene>
<evidence type="ECO:0000259" key="3">
    <source>
        <dbReference type="Pfam" id="PF01648"/>
    </source>
</evidence>
<dbReference type="EMBL" id="CP060632">
    <property type="protein sequence ID" value="QNM00166.1"/>
    <property type="molecule type" value="Genomic_DNA"/>
</dbReference>
<dbReference type="KEGG" id="wcp:H9Q76_02360"/>
<keyword evidence="2 5" id="KW-0808">Transferase</keyword>
<organism evidence="5 6">
    <name type="scientific">Wujia chipingensis</name>
    <dbReference type="NCBI Taxonomy" id="2763670"/>
    <lineage>
        <taxon>Bacteria</taxon>
        <taxon>Bacillati</taxon>
        <taxon>Bacillota</taxon>
        <taxon>Clostridia</taxon>
        <taxon>Lachnospirales</taxon>
        <taxon>Lachnospiraceae</taxon>
        <taxon>Wujia</taxon>
    </lineage>
</organism>
<dbReference type="GO" id="GO:0008897">
    <property type="term" value="F:holo-[acyl-carrier-protein] synthase activity"/>
    <property type="evidence" value="ECO:0007669"/>
    <property type="project" value="InterPro"/>
</dbReference>
<dbReference type="PANTHER" id="PTHR12215">
    <property type="entry name" value="PHOSPHOPANTETHEINE TRANSFERASE"/>
    <property type="match status" value="1"/>
</dbReference>
<dbReference type="SUPFAM" id="SSF56214">
    <property type="entry name" value="4'-phosphopantetheinyl transferase"/>
    <property type="match status" value="2"/>
</dbReference>
<dbReference type="RefSeq" id="WP_182432453.1">
    <property type="nucleotide sequence ID" value="NZ_CP060632.1"/>
</dbReference>
<dbReference type="InterPro" id="IPR037143">
    <property type="entry name" value="4-PPantetheinyl_Trfase_dom_sf"/>
</dbReference>
<proteinExistence type="inferred from homology"/>
<feature type="domain" description="4'-phosphopantetheinyl transferase N-terminal" evidence="4">
    <location>
        <begin position="17"/>
        <end position="101"/>
    </location>
</feature>
<dbReference type="Proteomes" id="UP000515819">
    <property type="component" value="Chromosome"/>
</dbReference>
<dbReference type="GO" id="GO:0000287">
    <property type="term" value="F:magnesium ion binding"/>
    <property type="evidence" value="ECO:0007669"/>
    <property type="project" value="InterPro"/>
</dbReference>
<evidence type="ECO:0000256" key="2">
    <source>
        <dbReference type="ARBA" id="ARBA00022679"/>
    </source>
</evidence>
<dbReference type="AlphaFoldDB" id="A0A7G9FNN4"/>
<evidence type="ECO:0000256" key="1">
    <source>
        <dbReference type="ARBA" id="ARBA00010990"/>
    </source>
</evidence>
<dbReference type="GO" id="GO:0019878">
    <property type="term" value="P:lysine biosynthetic process via aminoadipic acid"/>
    <property type="evidence" value="ECO:0007669"/>
    <property type="project" value="TreeGrafter"/>
</dbReference>
<sequence>MTKIHVSVVKVNREYLEQHFDELVERLYPERKSRVLAFRRREPAYTSIVAGLLLQTLVEEKLGISPQALVLEKNENGKPTVQGHPAFYFNLSHAGDYVVLAHGDVPLGVDIEQIREKDNLRVARRCFTEREYAYVSGQKEVVSQETAGAPGEVAEKSGFEPDDSLCAERFFYLWTMKEAYLKLTGDGISVPLNSFEIDPVQKTVIGTSYRYFMLRMDDYWISVCAEGDCTVEYRLDSCIRF</sequence>
<dbReference type="InterPro" id="IPR055066">
    <property type="entry name" value="AASDHPPT_N"/>
</dbReference>